<evidence type="ECO:0000313" key="2">
    <source>
        <dbReference type="EMBL" id="SCF11798.1"/>
    </source>
</evidence>
<dbReference type="InterPro" id="IPR032710">
    <property type="entry name" value="NTF2-like_dom_sf"/>
</dbReference>
<dbReference type="RefSeq" id="WP_077936936.1">
    <property type="nucleotide sequence ID" value="NZ_FMCW01000029.1"/>
</dbReference>
<dbReference type="Proteomes" id="UP000199375">
    <property type="component" value="Unassembled WGS sequence"/>
</dbReference>
<name>A0A1C4XTK4_9ACTN</name>
<dbReference type="SUPFAM" id="SSF54427">
    <property type="entry name" value="NTF2-like"/>
    <property type="match status" value="1"/>
</dbReference>
<dbReference type="PANTHER" id="PTHR41252:SF1">
    <property type="entry name" value="BLR2505 PROTEIN"/>
    <property type="match status" value="1"/>
</dbReference>
<accession>A0A1C4XTK4</accession>
<reference evidence="2 3" key="1">
    <citation type="submission" date="2016-06" db="EMBL/GenBank/DDBJ databases">
        <authorList>
            <person name="Kjaerup R.B."/>
            <person name="Dalgaard T.S."/>
            <person name="Juul-Madsen H.R."/>
        </authorList>
    </citation>
    <scope>NUCLEOTIDE SEQUENCE [LARGE SCALE GENOMIC DNA]</scope>
    <source>
        <strain evidence="2 3">DSM 45626</strain>
    </source>
</reference>
<evidence type="ECO:0000313" key="3">
    <source>
        <dbReference type="Proteomes" id="UP000199375"/>
    </source>
</evidence>
<dbReference type="Gene3D" id="3.10.450.50">
    <property type="match status" value="1"/>
</dbReference>
<feature type="domain" description="SnoaL-like" evidence="1">
    <location>
        <begin position="16"/>
        <end position="114"/>
    </location>
</feature>
<protein>
    <recommendedName>
        <fullName evidence="1">SnoaL-like domain-containing protein</fullName>
    </recommendedName>
</protein>
<dbReference type="AlphaFoldDB" id="A0A1C4XTK4"/>
<proteinExistence type="predicted"/>
<dbReference type="InterPro" id="IPR037401">
    <property type="entry name" value="SnoaL-like"/>
</dbReference>
<dbReference type="Pfam" id="PF12680">
    <property type="entry name" value="SnoaL_2"/>
    <property type="match status" value="1"/>
</dbReference>
<sequence>MTSSANIDLVRELYANSGSPDVAAKLMDPDIVVDITPGYPYGGVFHGYESLMGDFFGPLFQLFGSMRAEADEIYADDQGHVFVLGHYHAVTKEGVEVASRFAHVWTVENGRLVREWQTADTAVLTQALKN</sequence>
<dbReference type="EMBL" id="FMCW01000029">
    <property type="protein sequence ID" value="SCF11798.1"/>
    <property type="molecule type" value="Genomic_DNA"/>
</dbReference>
<evidence type="ECO:0000259" key="1">
    <source>
        <dbReference type="Pfam" id="PF12680"/>
    </source>
</evidence>
<organism evidence="2 3">
    <name type="scientific">Micromonospora haikouensis</name>
    <dbReference type="NCBI Taxonomy" id="686309"/>
    <lineage>
        <taxon>Bacteria</taxon>
        <taxon>Bacillati</taxon>
        <taxon>Actinomycetota</taxon>
        <taxon>Actinomycetes</taxon>
        <taxon>Micromonosporales</taxon>
        <taxon>Micromonosporaceae</taxon>
        <taxon>Micromonospora</taxon>
    </lineage>
</organism>
<dbReference type="PANTHER" id="PTHR41252">
    <property type="entry name" value="BLR2505 PROTEIN"/>
    <property type="match status" value="1"/>
</dbReference>
<gene>
    <name evidence="2" type="ORF">GA0070558_12979</name>
</gene>